<evidence type="ECO:0000256" key="1">
    <source>
        <dbReference type="SAM" id="MobiDB-lite"/>
    </source>
</evidence>
<dbReference type="RefSeq" id="WP_339588762.1">
    <property type="nucleotide sequence ID" value="NZ_JBBHJZ010000004.1"/>
</dbReference>
<dbReference type="PANTHER" id="PTHR12110:SF41">
    <property type="entry name" value="INOSOSE DEHYDRATASE"/>
    <property type="match status" value="1"/>
</dbReference>
<dbReference type="InterPro" id="IPR050312">
    <property type="entry name" value="IolE/XylAMocC-like"/>
</dbReference>
<sequence length="330" mass="35357">MPPDEKNQARASSADQRAGRLDTSEMSGAVSRRSLLMYTALLAAPALARPGEAPTIRFGVQLYPLQAPFASDMPGLFSTLARAGFRTVEFAGFAPHSPSAIRSALSQAGLQAFGAHCLPLTLSDEEAARQMDACAAIGAWRVTTALPSVMPTKDRPKPPLSAVFSGMSGDDLRWSAERMNHFAHMASARGLIYGYHSHNVDFALVEGRTILDWLMRLTEPGAVALQLDLGNAVLAGADPIALLGRYRGRVRSVHVKDWIAGFTPSLGLRFPAPAPLGAGAIDWDAIMRALSQFHVADIIVEQEAQSGTDSLAAQIQAVDYLRGMVRKNPI</sequence>
<gene>
    <name evidence="3" type="ORF">WG901_19385</name>
</gene>
<dbReference type="SUPFAM" id="SSF51658">
    <property type="entry name" value="Xylose isomerase-like"/>
    <property type="match status" value="1"/>
</dbReference>
<evidence type="ECO:0000259" key="2">
    <source>
        <dbReference type="Pfam" id="PF01261"/>
    </source>
</evidence>
<dbReference type="InterPro" id="IPR013022">
    <property type="entry name" value="Xyl_isomerase-like_TIM-brl"/>
</dbReference>
<dbReference type="GO" id="GO:0016853">
    <property type="term" value="F:isomerase activity"/>
    <property type="evidence" value="ECO:0007669"/>
    <property type="project" value="UniProtKB-KW"/>
</dbReference>
<protein>
    <submittedName>
        <fullName evidence="3">Sugar phosphate isomerase/epimerase</fullName>
    </submittedName>
</protein>
<organism evidence="3 4">
    <name type="scientific">Novosphingobium anseongense</name>
    <dbReference type="NCBI Taxonomy" id="3133436"/>
    <lineage>
        <taxon>Bacteria</taxon>
        <taxon>Pseudomonadati</taxon>
        <taxon>Pseudomonadota</taxon>
        <taxon>Alphaproteobacteria</taxon>
        <taxon>Sphingomonadales</taxon>
        <taxon>Sphingomonadaceae</taxon>
        <taxon>Novosphingobium</taxon>
    </lineage>
</organism>
<name>A0ABU8S0H1_9SPHN</name>
<keyword evidence="4" id="KW-1185">Reference proteome</keyword>
<dbReference type="Proteomes" id="UP001361239">
    <property type="component" value="Unassembled WGS sequence"/>
</dbReference>
<reference evidence="3 4" key="1">
    <citation type="submission" date="2024-03" db="EMBL/GenBank/DDBJ databases">
        <authorList>
            <person name="Jo J.-H."/>
        </authorList>
    </citation>
    <scope>NUCLEOTIDE SEQUENCE [LARGE SCALE GENOMIC DNA]</scope>
    <source>
        <strain evidence="3 4">PS1R-30</strain>
    </source>
</reference>
<accession>A0ABU8S0H1</accession>
<dbReference type="Gene3D" id="3.20.20.150">
    <property type="entry name" value="Divalent-metal-dependent TIM barrel enzymes"/>
    <property type="match status" value="1"/>
</dbReference>
<evidence type="ECO:0000313" key="4">
    <source>
        <dbReference type="Proteomes" id="UP001361239"/>
    </source>
</evidence>
<evidence type="ECO:0000313" key="3">
    <source>
        <dbReference type="EMBL" id="MEJ5978825.1"/>
    </source>
</evidence>
<dbReference type="EMBL" id="JBBHJZ010000004">
    <property type="protein sequence ID" value="MEJ5978825.1"/>
    <property type="molecule type" value="Genomic_DNA"/>
</dbReference>
<comment type="caution">
    <text evidence="3">The sequence shown here is derived from an EMBL/GenBank/DDBJ whole genome shotgun (WGS) entry which is preliminary data.</text>
</comment>
<keyword evidence="3" id="KW-0413">Isomerase</keyword>
<dbReference type="Pfam" id="PF01261">
    <property type="entry name" value="AP_endonuc_2"/>
    <property type="match status" value="1"/>
</dbReference>
<dbReference type="InterPro" id="IPR036237">
    <property type="entry name" value="Xyl_isomerase-like_sf"/>
</dbReference>
<feature type="domain" description="Xylose isomerase-like TIM barrel" evidence="2">
    <location>
        <begin position="79"/>
        <end position="321"/>
    </location>
</feature>
<proteinExistence type="predicted"/>
<feature type="region of interest" description="Disordered" evidence="1">
    <location>
        <begin position="1"/>
        <end position="26"/>
    </location>
</feature>
<dbReference type="PANTHER" id="PTHR12110">
    <property type="entry name" value="HYDROXYPYRUVATE ISOMERASE"/>
    <property type="match status" value="1"/>
</dbReference>